<organism evidence="1 2">
    <name type="scientific">Sutcliffiella rhizosphaerae</name>
    <dbReference type="NCBI Taxonomy" id="2880967"/>
    <lineage>
        <taxon>Bacteria</taxon>
        <taxon>Bacillati</taxon>
        <taxon>Bacillota</taxon>
        <taxon>Bacilli</taxon>
        <taxon>Bacillales</taxon>
        <taxon>Bacillaceae</taxon>
        <taxon>Sutcliffiella</taxon>
    </lineage>
</organism>
<name>A0ABN8AFD2_9BACI</name>
<evidence type="ECO:0000313" key="2">
    <source>
        <dbReference type="Proteomes" id="UP000789833"/>
    </source>
</evidence>
<gene>
    <name evidence="1" type="ORF">BACCIP111883_03608</name>
</gene>
<sequence>MGIVYVEGCYDDCCREPYSRNKRKYRDEYDRGSCFPQYPPCPPYPPFPSDLAARLAAAEATIASNTARIAALEAQVGAPIDTIRAQFQANLNNTVTVNTSFDVVSGTVTTVGIDAAELTTPTGDIFIIPYTSVISIV</sequence>
<evidence type="ECO:0000313" key="1">
    <source>
        <dbReference type="EMBL" id="CAG9622817.1"/>
    </source>
</evidence>
<accession>A0ABN8AFD2</accession>
<dbReference type="EMBL" id="CAKJTJ010000028">
    <property type="protein sequence ID" value="CAG9622817.1"/>
    <property type="molecule type" value="Genomic_DNA"/>
</dbReference>
<comment type="caution">
    <text evidence="1">The sequence shown here is derived from an EMBL/GenBank/DDBJ whole genome shotgun (WGS) entry which is preliminary data.</text>
</comment>
<proteinExistence type="predicted"/>
<protein>
    <submittedName>
        <fullName evidence="1">Uncharacterized protein</fullName>
    </submittedName>
</protein>
<dbReference type="RefSeq" id="WP_230503701.1">
    <property type="nucleotide sequence ID" value="NZ_CAKJTJ010000028.1"/>
</dbReference>
<keyword evidence="2" id="KW-1185">Reference proteome</keyword>
<reference evidence="1 2" key="1">
    <citation type="submission" date="2021-10" db="EMBL/GenBank/DDBJ databases">
        <authorList>
            <person name="Criscuolo A."/>
        </authorList>
    </citation>
    <scope>NUCLEOTIDE SEQUENCE [LARGE SCALE GENOMIC DNA]</scope>
    <source>
        <strain evidence="2">CIP 111883</strain>
    </source>
</reference>
<dbReference type="Proteomes" id="UP000789833">
    <property type="component" value="Unassembled WGS sequence"/>
</dbReference>